<evidence type="ECO:0000313" key="3">
    <source>
        <dbReference type="EMBL" id="GAA1427146.1"/>
    </source>
</evidence>
<feature type="transmembrane region" description="Helical" evidence="2">
    <location>
        <begin position="142"/>
        <end position="160"/>
    </location>
</feature>
<evidence type="ECO:0008006" key="5">
    <source>
        <dbReference type="Google" id="ProtNLM"/>
    </source>
</evidence>
<name>A0ABP4JSZ0_9ACTN</name>
<dbReference type="EMBL" id="BAAAIZ010000053">
    <property type="protein sequence ID" value="GAA1427146.1"/>
    <property type="molecule type" value="Genomic_DNA"/>
</dbReference>
<evidence type="ECO:0000313" key="4">
    <source>
        <dbReference type="Proteomes" id="UP001500973"/>
    </source>
</evidence>
<evidence type="ECO:0000256" key="2">
    <source>
        <dbReference type="SAM" id="Phobius"/>
    </source>
</evidence>
<feature type="compositionally biased region" description="Basic and acidic residues" evidence="1">
    <location>
        <begin position="49"/>
        <end position="98"/>
    </location>
</feature>
<feature type="region of interest" description="Disordered" evidence="1">
    <location>
        <begin position="1"/>
        <end position="98"/>
    </location>
</feature>
<evidence type="ECO:0000256" key="1">
    <source>
        <dbReference type="SAM" id="MobiDB-lite"/>
    </source>
</evidence>
<keyword evidence="2" id="KW-0812">Transmembrane</keyword>
<sequence>MTKPDDTARPAAGDDYSATVLASHWVQRPEPDTEPDAEPDAEPDTVRATVRDDRDASAGTARQDRVAPDRVDPDRVDPDRADPDRADPDRVEPDRVEPDRVEGAVLRFGPGVQGATARRTHITLPVPAPPAPPGRRSRRRHALPVLVVLAVLAFLAWLGLGPDLTVHRVTVAARHGTVGCDGTAEITATLTTNGRPGTVSYRWLRSDGTASVLHQDVLPGQKQVRLRLLWTFEGKGRYEARAELNLLSPAGHTAATEFTYACP</sequence>
<dbReference type="Proteomes" id="UP001500973">
    <property type="component" value="Unassembled WGS sequence"/>
</dbReference>
<keyword evidence="2" id="KW-1133">Transmembrane helix</keyword>
<protein>
    <recommendedName>
        <fullName evidence="5">Ig-like domain-containing protein</fullName>
    </recommendedName>
</protein>
<comment type="caution">
    <text evidence="3">The sequence shown here is derived from an EMBL/GenBank/DDBJ whole genome shotgun (WGS) entry which is preliminary data.</text>
</comment>
<accession>A0ABP4JSZ0</accession>
<proteinExistence type="predicted"/>
<reference evidence="4" key="1">
    <citation type="journal article" date="2019" name="Int. J. Syst. Evol. Microbiol.">
        <title>The Global Catalogue of Microorganisms (GCM) 10K type strain sequencing project: providing services to taxonomists for standard genome sequencing and annotation.</title>
        <authorList>
            <consortium name="The Broad Institute Genomics Platform"/>
            <consortium name="The Broad Institute Genome Sequencing Center for Infectious Disease"/>
            <person name="Wu L."/>
            <person name="Ma J."/>
        </authorList>
    </citation>
    <scope>NUCLEOTIDE SEQUENCE [LARGE SCALE GENOMIC DNA]</scope>
    <source>
        <strain evidence="4">JCM 11756</strain>
    </source>
</reference>
<keyword evidence="2" id="KW-0472">Membrane</keyword>
<feature type="compositionally biased region" description="Acidic residues" evidence="1">
    <location>
        <begin position="32"/>
        <end position="43"/>
    </location>
</feature>
<dbReference type="RefSeq" id="WP_344014279.1">
    <property type="nucleotide sequence ID" value="NZ_BAAAIZ010000053.1"/>
</dbReference>
<gene>
    <name evidence="3" type="ORF">GCM10009601_37810</name>
</gene>
<keyword evidence="4" id="KW-1185">Reference proteome</keyword>
<organism evidence="3 4">
    <name type="scientific">Streptomyces thermospinosisporus</name>
    <dbReference type="NCBI Taxonomy" id="161482"/>
    <lineage>
        <taxon>Bacteria</taxon>
        <taxon>Bacillati</taxon>
        <taxon>Actinomycetota</taxon>
        <taxon>Actinomycetes</taxon>
        <taxon>Kitasatosporales</taxon>
        <taxon>Streptomycetaceae</taxon>
        <taxon>Streptomyces</taxon>
    </lineage>
</organism>